<evidence type="ECO:0000313" key="2">
    <source>
        <dbReference type="Proteomes" id="UP001189624"/>
    </source>
</evidence>
<keyword evidence="2" id="KW-1185">Reference proteome</keyword>
<organism evidence="1 2">
    <name type="scientific">Sphenostylis stenocarpa</name>
    <dbReference type="NCBI Taxonomy" id="92480"/>
    <lineage>
        <taxon>Eukaryota</taxon>
        <taxon>Viridiplantae</taxon>
        <taxon>Streptophyta</taxon>
        <taxon>Embryophyta</taxon>
        <taxon>Tracheophyta</taxon>
        <taxon>Spermatophyta</taxon>
        <taxon>Magnoliopsida</taxon>
        <taxon>eudicotyledons</taxon>
        <taxon>Gunneridae</taxon>
        <taxon>Pentapetalae</taxon>
        <taxon>rosids</taxon>
        <taxon>fabids</taxon>
        <taxon>Fabales</taxon>
        <taxon>Fabaceae</taxon>
        <taxon>Papilionoideae</taxon>
        <taxon>50 kb inversion clade</taxon>
        <taxon>NPAAA clade</taxon>
        <taxon>indigoferoid/millettioid clade</taxon>
        <taxon>Phaseoleae</taxon>
        <taxon>Sphenostylis</taxon>
    </lineage>
</organism>
<protein>
    <submittedName>
        <fullName evidence="1">Uncharacterized protein</fullName>
    </submittedName>
</protein>
<dbReference type="EMBL" id="OY731399">
    <property type="protein sequence ID" value="CAJ1929367.1"/>
    <property type="molecule type" value="Genomic_DNA"/>
</dbReference>
<dbReference type="Gramene" id="rna-AYBTSS11_LOCUS4445">
    <property type="protein sequence ID" value="CAJ1929367.1"/>
    <property type="gene ID" value="gene-AYBTSS11_LOCUS4445"/>
</dbReference>
<sequence>MGTYYSQGIVDWETDEVKIDESRAKPILGNLRVPVVDVGCGSPEIRNSKTMGENSVYREIEFVNLAKDHVVDESNKGVVDINDVEIELMECDSSRENKVEEQEVEILQFEENYNEIDESSRNEKIGENKGLVVNEDGWEEMEITELEERFGAAVVFGPCHEFNPMKFSARAKWIMKPEQDMEQYISRLSENIPDFMMIMKPEQAMEQYISLISENIPDWIAEKPYDNAEQAFEEIRGGELSL</sequence>
<proteinExistence type="predicted"/>
<accession>A0AA86S0K6</accession>
<dbReference type="AlphaFoldDB" id="A0AA86S0K6"/>
<name>A0AA86S0K6_9FABA</name>
<gene>
    <name evidence="1" type="ORF">AYBTSS11_LOCUS4445</name>
</gene>
<evidence type="ECO:0000313" key="1">
    <source>
        <dbReference type="EMBL" id="CAJ1929367.1"/>
    </source>
</evidence>
<reference evidence="1" key="1">
    <citation type="submission" date="2023-10" db="EMBL/GenBank/DDBJ databases">
        <authorList>
            <person name="Domelevo Entfellner J.-B."/>
        </authorList>
    </citation>
    <scope>NUCLEOTIDE SEQUENCE</scope>
</reference>
<dbReference type="Proteomes" id="UP001189624">
    <property type="component" value="Chromosome 2"/>
</dbReference>